<accession>A0A2P6NRU8</accession>
<dbReference type="SUPFAM" id="SSF55961">
    <property type="entry name" value="Bet v1-like"/>
    <property type="match status" value="2"/>
</dbReference>
<dbReference type="EMBL" id="MDYQ01000027">
    <property type="protein sequence ID" value="PRP86702.1"/>
    <property type="molecule type" value="Genomic_DNA"/>
</dbReference>
<dbReference type="PROSITE" id="PS50848">
    <property type="entry name" value="START"/>
    <property type="match status" value="2"/>
</dbReference>
<dbReference type="SMART" id="SM00234">
    <property type="entry name" value="START"/>
    <property type="match status" value="1"/>
</dbReference>
<dbReference type="GO" id="GO:0005737">
    <property type="term" value="C:cytoplasm"/>
    <property type="evidence" value="ECO:0007669"/>
    <property type="project" value="UniProtKB-ARBA"/>
</dbReference>
<comment type="caution">
    <text evidence="2">The sequence shown here is derived from an EMBL/GenBank/DDBJ whole genome shotgun (WGS) entry which is preliminary data.</text>
</comment>
<evidence type="ECO:0000313" key="3">
    <source>
        <dbReference type="Proteomes" id="UP000241769"/>
    </source>
</evidence>
<reference evidence="2 3" key="1">
    <citation type="journal article" date="2018" name="Genome Biol. Evol.">
        <title>Multiple Roots of Fruiting Body Formation in Amoebozoa.</title>
        <authorList>
            <person name="Hillmann F."/>
            <person name="Forbes G."/>
            <person name="Novohradska S."/>
            <person name="Ferling I."/>
            <person name="Riege K."/>
            <person name="Groth M."/>
            <person name="Westermann M."/>
            <person name="Marz M."/>
            <person name="Spaller T."/>
            <person name="Winckler T."/>
            <person name="Schaap P."/>
            <person name="Glockner G."/>
        </authorList>
    </citation>
    <scope>NUCLEOTIDE SEQUENCE [LARGE SCALE GENOMIC DNA]</scope>
    <source>
        <strain evidence="2 3">Jena</strain>
    </source>
</reference>
<dbReference type="CDD" id="cd00177">
    <property type="entry name" value="START"/>
    <property type="match status" value="1"/>
</dbReference>
<dbReference type="InterPro" id="IPR023393">
    <property type="entry name" value="START-like_dom_sf"/>
</dbReference>
<evidence type="ECO:0000313" key="2">
    <source>
        <dbReference type="EMBL" id="PRP86702.1"/>
    </source>
</evidence>
<dbReference type="AlphaFoldDB" id="A0A2P6NRU8"/>
<dbReference type="GO" id="GO:0008289">
    <property type="term" value="F:lipid binding"/>
    <property type="evidence" value="ECO:0007669"/>
    <property type="project" value="InterPro"/>
</dbReference>
<organism evidence="2 3">
    <name type="scientific">Planoprotostelium fungivorum</name>
    <dbReference type="NCBI Taxonomy" id="1890364"/>
    <lineage>
        <taxon>Eukaryota</taxon>
        <taxon>Amoebozoa</taxon>
        <taxon>Evosea</taxon>
        <taxon>Variosea</taxon>
        <taxon>Cavosteliida</taxon>
        <taxon>Cavosteliaceae</taxon>
        <taxon>Planoprotostelium</taxon>
    </lineage>
</organism>
<proteinExistence type="predicted"/>
<name>A0A2P6NRU8_9EUKA</name>
<sequence>MTQENVEPPLPEQMFRLLKGLTHLASYSAEEDQKLWRLYDIEDGSRIWIKRDEVNPVFIPQGETDNVLDALLNGPMVIKTKIHIPAVSVEDVAEVLEDVKERYEWDADLLDARVLDDGLNLKRNLSTLYLAYQMNSFWTWPREYFLRKYVHREESDGSIIIAFHSIDPTGNLLEESGKNNTRILGKMNGGFIIQRREDSGVTLSYVCNLYYGGFMSYLPKELIAFAFLRHLQCVLGVKIYMTNDLIHRKARLLTASNLLLSPEAKLTRSFSEISLPNGMEEYIKSLIRETTDERSRASSRLSDISFDQSTPESLRYSPPMTPSLDDITMDTSRDNSWVAATPDRTPVFIRTSQSTTVERPPSGIALAASQNVPVVDVPREISSVGLSVEDREKMSTMLDDAVLKLKEAFTNRSMWKPAGIKTDVLLYRSISKSGKFHMFRGIGAIRAKPSQIKNVLLDVKNYHSWDPLLKDARIIETIDSNTMVLQLFFETQRCIVKASRDVCIAMRWVAHGNDIVIVGKSVLHPNCPPENGFTRAEVIDSGYWIQPKQDDVTNSSVVTYISQVDLKNLPPTVVNLIAQKQPLLIASIRELLTGKKLHDK</sequence>
<dbReference type="InterPro" id="IPR002913">
    <property type="entry name" value="START_lipid-bd_dom"/>
</dbReference>
<dbReference type="Gene3D" id="3.30.530.20">
    <property type="match status" value="2"/>
</dbReference>
<dbReference type="Proteomes" id="UP000241769">
    <property type="component" value="Unassembled WGS sequence"/>
</dbReference>
<dbReference type="PANTHER" id="PTHR19308">
    <property type="entry name" value="PHOSPHATIDYLCHOLINE TRANSFER PROTEIN"/>
    <property type="match status" value="1"/>
</dbReference>
<dbReference type="Pfam" id="PF01852">
    <property type="entry name" value="START"/>
    <property type="match status" value="2"/>
</dbReference>
<evidence type="ECO:0000259" key="1">
    <source>
        <dbReference type="PROSITE" id="PS50848"/>
    </source>
</evidence>
<feature type="domain" description="START" evidence="1">
    <location>
        <begin position="29"/>
        <end position="223"/>
    </location>
</feature>
<keyword evidence="3" id="KW-1185">Reference proteome</keyword>
<dbReference type="PANTHER" id="PTHR19308:SF14">
    <property type="entry name" value="START DOMAIN-CONTAINING PROTEIN"/>
    <property type="match status" value="1"/>
</dbReference>
<dbReference type="InParanoid" id="A0A2P6NRU8"/>
<protein>
    <recommendedName>
        <fullName evidence="1">START domain-containing protein</fullName>
    </recommendedName>
</protein>
<feature type="domain" description="START" evidence="1">
    <location>
        <begin position="405"/>
        <end position="577"/>
    </location>
</feature>
<gene>
    <name evidence="2" type="ORF">PROFUN_02851</name>
</gene>
<dbReference type="OrthoDB" id="3176171at2759"/>
<dbReference type="InterPro" id="IPR051213">
    <property type="entry name" value="START_lipid_transfer"/>
</dbReference>